<dbReference type="Proteomes" id="UP000663144">
    <property type="component" value="Segment"/>
</dbReference>
<evidence type="ECO:0000256" key="1">
    <source>
        <dbReference type="ARBA" id="ARBA00001928"/>
    </source>
</evidence>
<evidence type="ECO:0000256" key="4">
    <source>
        <dbReference type="ARBA" id="ARBA00022813"/>
    </source>
</evidence>
<dbReference type="KEGG" id="vg:77946601"/>
<keyword evidence="10" id="KW-0670">Pyruvate</keyword>
<keyword evidence="4" id="KW-0068">Autocatalytic cleavage</keyword>
<dbReference type="SUPFAM" id="SSF56276">
    <property type="entry name" value="S-adenosylmethionine decarboxylase"/>
    <property type="match status" value="1"/>
</dbReference>
<dbReference type="InterPro" id="IPR042284">
    <property type="entry name" value="AdoMetDC_N"/>
</dbReference>
<dbReference type="RefSeq" id="YP_010670396.1">
    <property type="nucleotide sequence ID" value="NC_070964.1"/>
</dbReference>
<keyword evidence="9" id="KW-0704">Schiff base</keyword>
<evidence type="ECO:0000313" key="11">
    <source>
        <dbReference type="EMBL" id="QPB07905.1"/>
    </source>
</evidence>
<dbReference type="InterPro" id="IPR017716">
    <property type="entry name" value="S-AdoMet_deCOase_pro-enz"/>
</dbReference>
<dbReference type="Pfam" id="PF02675">
    <property type="entry name" value="AdoMet_dc"/>
    <property type="match status" value="1"/>
</dbReference>
<dbReference type="Gene3D" id="3.30.160.750">
    <property type="match status" value="1"/>
</dbReference>
<accession>A0A873WIS7</accession>
<proteinExistence type="inferred from homology"/>
<name>A0A873WIS7_9CAUD</name>
<dbReference type="GeneID" id="77946601"/>
<dbReference type="Gene3D" id="3.30.360.110">
    <property type="entry name" value="S-adenosylmethionine decarboxylase domain"/>
    <property type="match status" value="1"/>
</dbReference>
<dbReference type="InterPro" id="IPR016067">
    <property type="entry name" value="S-AdoMet_deCO2ase_core"/>
</dbReference>
<evidence type="ECO:0000256" key="3">
    <source>
        <dbReference type="ARBA" id="ARBA00022793"/>
    </source>
</evidence>
<dbReference type="GO" id="GO:0004014">
    <property type="term" value="F:adenosylmethionine decarboxylase activity"/>
    <property type="evidence" value="ECO:0007669"/>
    <property type="project" value="InterPro"/>
</dbReference>
<dbReference type="EMBL" id="MW117965">
    <property type="protein sequence ID" value="QPB07905.1"/>
    <property type="molecule type" value="Genomic_DNA"/>
</dbReference>
<keyword evidence="5" id="KW-0745">Spermidine biosynthesis</keyword>
<evidence type="ECO:0000256" key="6">
    <source>
        <dbReference type="ARBA" id="ARBA00023115"/>
    </source>
</evidence>
<evidence type="ECO:0000256" key="9">
    <source>
        <dbReference type="ARBA" id="ARBA00023270"/>
    </source>
</evidence>
<evidence type="ECO:0000256" key="8">
    <source>
        <dbReference type="ARBA" id="ARBA00023239"/>
    </source>
</evidence>
<keyword evidence="12" id="KW-1185">Reference proteome</keyword>
<sequence length="114" mass="12531">MENLGKHCTLELYGVDPHQLNDLAFLDDVLRKAAIEAGATILDSCFHQFEPQGITMLLLLAESHVSIHTWPENRTAAVDIYTCGESDPQKAVSHIIEALSPTTHTSRCFTRGGV</sequence>
<evidence type="ECO:0000256" key="2">
    <source>
        <dbReference type="ARBA" id="ARBA00022691"/>
    </source>
</evidence>
<dbReference type="PANTHER" id="PTHR33866:SF2">
    <property type="entry name" value="S-ADENOSYLMETHIONINE DECARBOXYLASE PROENZYME"/>
    <property type="match status" value="1"/>
</dbReference>
<evidence type="ECO:0000256" key="10">
    <source>
        <dbReference type="ARBA" id="ARBA00023317"/>
    </source>
</evidence>
<organism evidence="11 12">
    <name type="scientific">Synechococcus phage S-H38</name>
    <dbReference type="NCBI Taxonomy" id="2783673"/>
    <lineage>
        <taxon>Viruses</taxon>
        <taxon>Duplodnaviria</taxon>
        <taxon>Heunggongvirae</taxon>
        <taxon>Uroviricota</taxon>
        <taxon>Caudoviricetes</taxon>
        <taxon>Pantevenvirales</taxon>
        <taxon>Kyanoviridae</taxon>
        <taxon>Yellowseavirus</taxon>
        <taxon>Yellowseavirus thirtyeight</taxon>
    </lineage>
</organism>
<keyword evidence="2" id="KW-0949">S-adenosyl-L-methionine</keyword>
<dbReference type="NCBIfam" id="TIGR03330">
    <property type="entry name" value="SAM_DCase_Bsu"/>
    <property type="match status" value="1"/>
</dbReference>
<keyword evidence="6" id="KW-0620">Polyamine biosynthesis</keyword>
<dbReference type="GO" id="GO:0008295">
    <property type="term" value="P:spermidine biosynthetic process"/>
    <property type="evidence" value="ECO:0007669"/>
    <property type="project" value="UniProtKB-KW"/>
</dbReference>
<evidence type="ECO:0000256" key="5">
    <source>
        <dbReference type="ARBA" id="ARBA00023066"/>
    </source>
</evidence>
<dbReference type="PANTHER" id="PTHR33866">
    <property type="entry name" value="S-ADENOSYLMETHIONINE DECARBOXYLASE PROENZYME"/>
    <property type="match status" value="1"/>
</dbReference>
<reference evidence="11" key="1">
    <citation type="submission" date="2020-10" db="EMBL/GenBank/DDBJ databases">
        <title>The Isolation and Genome Sequence of a Novel Cyanophage S-H38 from the Yellow Sea, China.</title>
        <authorList>
            <person name="Jiang T."/>
        </authorList>
    </citation>
    <scope>NUCLEOTIDE SEQUENCE</scope>
</reference>
<evidence type="ECO:0000313" key="12">
    <source>
        <dbReference type="Proteomes" id="UP000663144"/>
    </source>
</evidence>
<evidence type="ECO:0000256" key="7">
    <source>
        <dbReference type="ARBA" id="ARBA00023145"/>
    </source>
</evidence>
<keyword evidence="7" id="KW-0865">Zymogen</keyword>
<dbReference type="HAMAP" id="MF_00464">
    <property type="entry name" value="AdoMetDC_1"/>
    <property type="match status" value="1"/>
</dbReference>
<keyword evidence="3" id="KW-0210">Decarboxylase</keyword>
<keyword evidence="8" id="KW-0456">Lyase</keyword>
<protein>
    <submittedName>
        <fullName evidence="11">SpeD</fullName>
    </submittedName>
</protein>
<dbReference type="InterPro" id="IPR042286">
    <property type="entry name" value="AdoMetDC_C"/>
</dbReference>
<dbReference type="InterPro" id="IPR003826">
    <property type="entry name" value="AdoMetDC_fam_prok"/>
</dbReference>
<comment type="cofactor">
    <cofactor evidence="1">
        <name>pyruvate</name>
        <dbReference type="ChEBI" id="CHEBI:15361"/>
    </cofactor>
</comment>